<feature type="binding site" evidence="2">
    <location>
        <position position="192"/>
    </location>
    <ligand>
        <name>substrate</name>
    </ligand>
</feature>
<dbReference type="PANTHER" id="PTHR33376">
    <property type="match status" value="1"/>
</dbReference>
<dbReference type="SUPFAM" id="SSF53850">
    <property type="entry name" value="Periplasmic binding protein-like II"/>
    <property type="match status" value="1"/>
</dbReference>
<dbReference type="PROSITE" id="PS51257">
    <property type="entry name" value="PROKAR_LIPOPROTEIN"/>
    <property type="match status" value="1"/>
</dbReference>
<evidence type="ECO:0000313" key="5">
    <source>
        <dbReference type="EMBL" id="MYH60805.1"/>
    </source>
</evidence>
<dbReference type="EMBL" id="VYDA01000118">
    <property type="protein sequence ID" value="MYH60805.1"/>
    <property type="molecule type" value="Genomic_DNA"/>
</dbReference>
<dbReference type="InterPro" id="IPR019546">
    <property type="entry name" value="TAT_signal_bac_arc"/>
</dbReference>
<dbReference type="GO" id="GO:0046872">
    <property type="term" value="F:metal ion binding"/>
    <property type="evidence" value="ECO:0007669"/>
    <property type="project" value="UniProtKB-KW"/>
</dbReference>
<feature type="binding site" evidence="3">
    <location>
        <position position="230"/>
    </location>
    <ligand>
        <name>Na(+)</name>
        <dbReference type="ChEBI" id="CHEBI:29101"/>
    </ligand>
</feature>
<feature type="binding site" evidence="3">
    <location>
        <position position="255"/>
    </location>
    <ligand>
        <name>substrate</name>
    </ligand>
</feature>
<protein>
    <submittedName>
        <fullName evidence="5">Twin-arginine translocation signal domain-containing protein</fullName>
    </submittedName>
</protein>
<dbReference type="InterPro" id="IPR038404">
    <property type="entry name" value="TRAP_DctP_sf"/>
</dbReference>
<feature type="binding site" evidence="3">
    <location>
        <position position="229"/>
    </location>
    <ligand>
        <name>substrate</name>
    </ligand>
</feature>
<organism evidence="5">
    <name type="scientific">Caldilineaceae bacterium SB0675_bin_29</name>
    <dbReference type="NCBI Taxonomy" id="2605266"/>
    <lineage>
        <taxon>Bacteria</taxon>
        <taxon>Bacillati</taxon>
        <taxon>Chloroflexota</taxon>
        <taxon>Caldilineae</taxon>
        <taxon>Caldilineales</taxon>
        <taxon>Caldilineaceae</taxon>
    </lineage>
</organism>
<evidence type="ECO:0000256" key="2">
    <source>
        <dbReference type="PIRSR" id="PIRSR039026-1"/>
    </source>
</evidence>
<evidence type="ECO:0000256" key="4">
    <source>
        <dbReference type="SAM" id="SignalP"/>
    </source>
</evidence>
<dbReference type="PANTHER" id="PTHR33376:SF5">
    <property type="entry name" value="EXTRACYTOPLASMIC SOLUTE RECEPTOR PROTEIN"/>
    <property type="match status" value="1"/>
</dbReference>
<dbReference type="GO" id="GO:0055085">
    <property type="term" value="P:transmembrane transport"/>
    <property type="evidence" value="ECO:0007669"/>
    <property type="project" value="InterPro"/>
</dbReference>
<accession>A0A6B1G0N6</accession>
<reference evidence="5" key="1">
    <citation type="submission" date="2019-09" db="EMBL/GenBank/DDBJ databases">
        <title>Characterisation of the sponge microbiome using genome-centric metagenomics.</title>
        <authorList>
            <person name="Engelberts J.P."/>
            <person name="Robbins S.J."/>
            <person name="De Goeij J.M."/>
            <person name="Aranda M."/>
            <person name="Bell S.C."/>
            <person name="Webster N.S."/>
        </authorList>
    </citation>
    <scope>NUCLEOTIDE SEQUENCE</scope>
    <source>
        <strain evidence="5">SB0675_bin_29</strain>
    </source>
</reference>
<dbReference type="NCBIfam" id="TIGR01409">
    <property type="entry name" value="TAT_signal_seq"/>
    <property type="match status" value="1"/>
</dbReference>
<keyword evidence="1 4" id="KW-0732">Signal</keyword>
<dbReference type="Gene3D" id="3.40.190.10">
    <property type="entry name" value="Periplasmic binding protein-like II"/>
    <property type="match status" value="1"/>
</dbReference>
<dbReference type="InterPro" id="IPR026289">
    <property type="entry name" value="SBP_TakP-like"/>
</dbReference>
<evidence type="ECO:0000256" key="3">
    <source>
        <dbReference type="PIRSR" id="PIRSR039026-2"/>
    </source>
</evidence>
<comment type="caution">
    <text evidence="5">The sequence shown here is derived from an EMBL/GenBank/DDBJ whole genome shotgun (WGS) entry which is preliminary data.</text>
</comment>
<dbReference type="AlphaFoldDB" id="A0A6B1G0N6"/>
<proteinExistence type="predicted"/>
<feature type="binding site" evidence="2">
    <location>
        <position position="171"/>
    </location>
    <ligand>
        <name>substrate</name>
    </ligand>
</feature>
<keyword evidence="3" id="KW-0479">Metal-binding</keyword>
<dbReference type="PROSITE" id="PS51318">
    <property type="entry name" value="TAT"/>
    <property type="match status" value="1"/>
</dbReference>
<dbReference type="Gene3D" id="3.40.190.170">
    <property type="entry name" value="Bacterial extracellular solute-binding protein, family 7"/>
    <property type="match status" value="1"/>
</dbReference>
<feature type="signal peptide" evidence="4">
    <location>
        <begin position="1"/>
        <end position="25"/>
    </location>
</feature>
<evidence type="ECO:0000256" key="1">
    <source>
        <dbReference type="ARBA" id="ARBA00022729"/>
    </source>
</evidence>
<feature type="chain" id="PRO_5025444183" evidence="4">
    <location>
        <begin position="26"/>
        <end position="376"/>
    </location>
</feature>
<dbReference type="GO" id="GO:0031317">
    <property type="term" value="C:tripartite ATP-independent periplasmic transporter complex"/>
    <property type="evidence" value="ECO:0007669"/>
    <property type="project" value="InterPro"/>
</dbReference>
<name>A0A6B1G0N6_9CHLR</name>
<dbReference type="InterPro" id="IPR006311">
    <property type="entry name" value="TAT_signal"/>
</dbReference>
<dbReference type="Pfam" id="PF03480">
    <property type="entry name" value="DctP"/>
    <property type="match status" value="1"/>
</dbReference>
<dbReference type="InterPro" id="IPR018389">
    <property type="entry name" value="DctP_fam"/>
</dbReference>
<dbReference type="PIRSF" id="PIRSF039026">
    <property type="entry name" value="SiaP"/>
    <property type="match status" value="1"/>
</dbReference>
<sequence length="376" mass="41047">MDRRSFLGLAAAGSAALSTAGCAQAGLVPPLQIENAVAEDARLPVIEWQMATSWPADLDSIFWGAQLVANRVAALTDGKFLIRPRAAGELALGLGVLNAVEEGTVPIGHTVSHYYTDRGFVIALNNGLPFGLTARQQNAWLYEGGGLEKLQEIHAERFNIIQFPVGNSGVQMGGWFNKEINSVSDLAGLRMRIPGIAGQVMGRLGVTVQMLPGGEIFQALESGAIDAAEWVGPYEDERMGFHTVASYYYYPGWWDPGSSVEVQINLNEWNNLPQQYQEALKTAAYEVNVRVVARYDASNPVALRRLINDGGVKLRPFPDDLLKTAEEAAFELFDETAAADADFASIFKEWLAFRDAIHAWHGLAELGYLQHVGRGR</sequence>
<gene>
    <name evidence="5" type="ORF">F4148_03245</name>
</gene>